<name>T0YP02_9ZZZZ</name>
<feature type="transmembrane region" description="Helical" evidence="1">
    <location>
        <begin position="78"/>
        <end position="98"/>
    </location>
</feature>
<keyword evidence="1" id="KW-1133">Transmembrane helix</keyword>
<sequence>METHMPIMQQQSHNPTLRSGLISQFPATPAGQTMTLHGALNKVLISLVLVVVSALYTWNQYVTVLNQTQNPAHAMAATSMYLWIGLIAGLILAIATAFKPMWAAVTAPLYAIAEGLFLGSMSAMFNASYPGIVIQAISLTFAVMAVMWFLYQSGLIRVTNKLRMGIMAATGGVFLFYLVTWIVGFFGVSTENLFFGSQISIVISLVIVAIAAFNLLLDFDLIARGAQSGWPHY</sequence>
<keyword evidence="1" id="KW-0812">Transmembrane</keyword>
<reference evidence="2" key="1">
    <citation type="submission" date="2013-08" db="EMBL/GenBank/DDBJ databases">
        <authorList>
            <person name="Mendez C."/>
            <person name="Richter M."/>
            <person name="Ferrer M."/>
            <person name="Sanchez J."/>
        </authorList>
    </citation>
    <scope>NUCLEOTIDE SEQUENCE</scope>
</reference>
<dbReference type="PANTHER" id="PTHR41282:SF1">
    <property type="entry name" value="CONSERVED TRANSMEMBRANE PROTEIN-RELATED"/>
    <property type="match status" value="1"/>
</dbReference>
<feature type="non-terminal residue" evidence="2">
    <location>
        <position position="233"/>
    </location>
</feature>
<proteinExistence type="predicted"/>
<feature type="transmembrane region" description="Helical" evidence="1">
    <location>
        <begin position="162"/>
        <end position="187"/>
    </location>
</feature>
<dbReference type="Pfam" id="PF12811">
    <property type="entry name" value="BaxI_1"/>
    <property type="match status" value="1"/>
</dbReference>
<protein>
    <submittedName>
        <fullName evidence="2">Membrane protein containing DUF1112</fullName>
    </submittedName>
</protein>
<feature type="transmembrane region" description="Helical" evidence="1">
    <location>
        <begin position="193"/>
        <end position="217"/>
    </location>
</feature>
<gene>
    <name evidence="2" type="ORF">B1A_17728</name>
</gene>
<evidence type="ECO:0000256" key="1">
    <source>
        <dbReference type="SAM" id="Phobius"/>
    </source>
</evidence>
<dbReference type="PANTHER" id="PTHR41282">
    <property type="entry name" value="CONSERVED TRANSMEMBRANE PROTEIN-RELATED"/>
    <property type="match status" value="1"/>
</dbReference>
<accession>T0YP02</accession>
<dbReference type="EMBL" id="AUZX01013047">
    <property type="protein sequence ID" value="EQD37231.1"/>
    <property type="molecule type" value="Genomic_DNA"/>
</dbReference>
<evidence type="ECO:0000313" key="2">
    <source>
        <dbReference type="EMBL" id="EQD37231.1"/>
    </source>
</evidence>
<reference evidence="2" key="2">
    <citation type="journal article" date="2014" name="ISME J.">
        <title>Microbial stratification in low pH oxic and suboxic macroscopic growths along an acid mine drainage.</title>
        <authorList>
            <person name="Mendez-Garcia C."/>
            <person name="Mesa V."/>
            <person name="Sprenger R.R."/>
            <person name="Richter M."/>
            <person name="Diez M.S."/>
            <person name="Solano J."/>
            <person name="Bargiela R."/>
            <person name="Golyshina O.V."/>
            <person name="Manteca A."/>
            <person name="Ramos J.L."/>
            <person name="Gallego J.R."/>
            <person name="Llorente I."/>
            <person name="Martins Dos Santos V.A."/>
            <person name="Jensen O.N."/>
            <person name="Pelaez A.I."/>
            <person name="Sanchez J."/>
            <person name="Ferrer M."/>
        </authorList>
    </citation>
    <scope>NUCLEOTIDE SEQUENCE</scope>
</reference>
<feature type="transmembrane region" description="Helical" evidence="1">
    <location>
        <begin position="39"/>
        <end position="58"/>
    </location>
</feature>
<feature type="transmembrane region" description="Helical" evidence="1">
    <location>
        <begin position="105"/>
        <end position="125"/>
    </location>
</feature>
<dbReference type="InterPro" id="IPR010539">
    <property type="entry name" value="BaxI_1-like"/>
</dbReference>
<feature type="transmembrane region" description="Helical" evidence="1">
    <location>
        <begin position="131"/>
        <end position="150"/>
    </location>
</feature>
<organism evidence="2">
    <name type="scientific">mine drainage metagenome</name>
    <dbReference type="NCBI Taxonomy" id="410659"/>
    <lineage>
        <taxon>unclassified sequences</taxon>
        <taxon>metagenomes</taxon>
        <taxon>ecological metagenomes</taxon>
    </lineage>
</organism>
<keyword evidence="1" id="KW-0472">Membrane</keyword>
<comment type="caution">
    <text evidence="2">The sequence shown here is derived from an EMBL/GenBank/DDBJ whole genome shotgun (WGS) entry which is preliminary data.</text>
</comment>
<dbReference type="AlphaFoldDB" id="T0YP02"/>